<dbReference type="GeneID" id="111595430"/>
<feature type="compositionally biased region" description="Low complexity" evidence="1">
    <location>
        <begin position="66"/>
        <end position="80"/>
    </location>
</feature>
<organism evidence="2 3">
    <name type="scientific">Drosophila hydei</name>
    <name type="common">Fruit fly</name>
    <dbReference type="NCBI Taxonomy" id="7224"/>
    <lineage>
        <taxon>Eukaryota</taxon>
        <taxon>Metazoa</taxon>
        <taxon>Ecdysozoa</taxon>
        <taxon>Arthropoda</taxon>
        <taxon>Hexapoda</taxon>
        <taxon>Insecta</taxon>
        <taxon>Pterygota</taxon>
        <taxon>Neoptera</taxon>
        <taxon>Endopterygota</taxon>
        <taxon>Diptera</taxon>
        <taxon>Brachycera</taxon>
        <taxon>Muscomorpha</taxon>
        <taxon>Ephydroidea</taxon>
        <taxon>Drosophilidae</taxon>
        <taxon>Drosophila</taxon>
    </lineage>
</organism>
<dbReference type="RefSeq" id="XP_023164921.2">
    <property type="nucleotide sequence ID" value="XM_023309153.2"/>
</dbReference>
<gene>
    <name evidence="3" type="primary">LOC111595430</name>
</gene>
<name>A0A6J1LH03_DROHY</name>
<sequence>MLPVAIVYLTGCRLLSSVSYRSYCLKMKIVAFLLLSSLTVALVLAFPDSHNAVDDLPAADVSPDPSANTGEATAATSSTTDQLRQPRHLLKSLFKPQPQVIVQPILVQPQSQQRYPNMNVYNGGGRGYNYGYGGTGYW</sequence>
<reference evidence="3" key="1">
    <citation type="submission" date="2025-08" db="UniProtKB">
        <authorList>
            <consortium name="RefSeq"/>
        </authorList>
    </citation>
    <scope>IDENTIFICATION</scope>
    <source>
        <strain evidence="3">15085-1641.00</strain>
        <tissue evidence="3">Whole body</tissue>
    </source>
</reference>
<dbReference type="AlphaFoldDB" id="A0A6J1LH03"/>
<evidence type="ECO:0000256" key="1">
    <source>
        <dbReference type="SAM" id="MobiDB-lite"/>
    </source>
</evidence>
<accession>A0A6J1LH03</accession>
<dbReference type="KEGG" id="dhe:111595430"/>
<dbReference type="OMA" id="PYYGIRQ"/>
<feature type="region of interest" description="Disordered" evidence="1">
    <location>
        <begin position="57"/>
        <end position="82"/>
    </location>
</feature>
<evidence type="ECO:0000313" key="3">
    <source>
        <dbReference type="RefSeq" id="XP_023164921.2"/>
    </source>
</evidence>
<dbReference type="Proteomes" id="UP000504633">
    <property type="component" value="Unplaced"/>
</dbReference>
<proteinExistence type="predicted"/>
<keyword evidence="2" id="KW-1185">Reference proteome</keyword>
<protein>
    <submittedName>
        <fullName evidence="3">Uncharacterized protein LOC111595430</fullName>
    </submittedName>
</protein>
<evidence type="ECO:0000313" key="2">
    <source>
        <dbReference type="Proteomes" id="UP000504633"/>
    </source>
</evidence>